<keyword evidence="2" id="KW-1185">Reference proteome</keyword>
<accession>A0A8X6NSB3</accession>
<comment type="caution">
    <text evidence="1">The sequence shown here is derived from an EMBL/GenBank/DDBJ whole genome shotgun (WGS) entry which is preliminary data.</text>
</comment>
<gene>
    <name evidence="1" type="ORF">NPIL_516421</name>
</gene>
<dbReference type="AlphaFoldDB" id="A0A8X6NSB3"/>
<evidence type="ECO:0000313" key="2">
    <source>
        <dbReference type="Proteomes" id="UP000887013"/>
    </source>
</evidence>
<organism evidence="1 2">
    <name type="scientific">Nephila pilipes</name>
    <name type="common">Giant wood spider</name>
    <name type="synonym">Nephila maculata</name>
    <dbReference type="NCBI Taxonomy" id="299642"/>
    <lineage>
        <taxon>Eukaryota</taxon>
        <taxon>Metazoa</taxon>
        <taxon>Ecdysozoa</taxon>
        <taxon>Arthropoda</taxon>
        <taxon>Chelicerata</taxon>
        <taxon>Arachnida</taxon>
        <taxon>Araneae</taxon>
        <taxon>Araneomorphae</taxon>
        <taxon>Entelegynae</taxon>
        <taxon>Araneoidea</taxon>
        <taxon>Nephilidae</taxon>
        <taxon>Nephila</taxon>
    </lineage>
</organism>
<dbReference type="EMBL" id="BMAW01107404">
    <property type="protein sequence ID" value="GFT29212.1"/>
    <property type="molecule type" value="Genomic_DNA"/>
</dbReference>
<dbReference type="Proteomes" id="UP000887013">
    <property type="component" value="Unassembled WGS sequence"/>
</dbReference>
<name>A0A8X6NSB3_NEPPI</name>
<evidence type="ECO:0000313" key="1">
    <source>
        <dbReference type="EMBL" id="GFT29212.1"/>
    </source>
</evidence>
<proteinExistence type="predicted"/>
<reference evidence="1" key="1">
    <citation type="submission" date="2020-08" db="EMBL/GenBank/DDBJ databases">
        <title>Multicomponent nature underlies the extraordinary mechanical properties of spider dragline silk.</title>
        <authorList>
            <person name="Kono N."/>
            <person name="Nakamura H."/>
            <person name="Mori M."/>
            <person name="Yoshida Y."/>
            <person name="Ohtoshi R."/>
            <person name="Malay A.D."/>
            <person name="Moran D.A.P."/>
            <person name="Tomita M."/>
            <person name="Numata K."/>
            <person name="Arakawa K."/>
        </authorList>
    </citation>
    <scope>NUCLEOTIDE SEQUENCE</scope>
</reference>
<sequence length="71" mass="8424">MIIVSDMEPTALDMQDMDIAILNMDLMNTQILGMELMVMEDTFKWIIRKVSRKVENFACRVTFWSATYQLW</sequence>
<protein>
    <submittedName>
        <fullName evidence="1">Uncharacterized protein</fullName>
    </submittedName>
</protein>